<dbReference type="Proteomes" id="UP001287024">
    <property type="component" value="Unassembled WGS sequence"/>
</dbReference>
<reference evidence="1 2" key="1">
    <citation type="submission" date="2023-05" db="EMBL/GenBank/DDBJ databases">
        <title>Siderophore-mediated competition between Bacillus subtilis and Pseudomonas marginalis.</title>
        <authorList>
            <person name="Lyng M."/>
            <person name="Joergensen J.P.B."/>
            <person name="Schostag M.D."/>
            <person name="Jarmusch S.A."/>
            <person name="Aguilar D.K.C."/>
            <person name="Andrade C.N.L."/>
            <person name="Kovacs A.T."/>
        </authorList>
    </citation>
    <scope>NUCLEOTIDE SEQUENCE [LARGE SCALE GENOMIC DNA]</scope>
    <source>
        <strain evidence="1 2">P8_72</strain>
    </source>
</reference>
<dbReference type="RefSeq" id="WP_320336367.1">
    <property type="nucleotide sequence ID" value="NZ_JASFAG010000001.1"/>
</dbReference>
<dbReference type="EMBL" id="JASFAG010000001">
    <property type="protein sequence ID" value="MDX9676625.1"/>
    <property type="molecule type" value="Genomic_DNA"/>
</dbReference>
<protein>
    <recommendedName>
        <fullName evidence="3">Chemotaxis protein</fullName>
    </recommendedName>
</protein>
<evidence type="ECO:0000313" key="2">
    <source>
        <dbReference type="Proteomes" id="UP001287024"/>
    </source>
</evidence>
<gene>
    <name evidence="1" type="ORF">QMK45_11885</name>
</gene>
<proteinExistence type="predicted"/>
<organism evidence="1 2">
    <name type="scientific">Pseudomonas zeae</name>
    <dbReference type="NCBI Taxonomy" id="2745510"/>
    <lineage>
        <taxon>Bacteria</taxon>
        <taxon>Pseudomonadati</taxon>
        <taxon>Pseudomonadota</taxon>
        <taxon>Gammaproteobacteria</taxon>
        <taxon>Pseudomonadales</taxon>
        <taxon>Pseudomonadaceae</taxon>
        <taxon>Pseudomonas</taxon>
    </lineage>
</organism>
<name>A0ABU5BJ92_9PSED</name>
<comment type="caution">
    <text evidence="1">The sequence shown here is derived from an EMBL/GenBank/DDBJ whole genome shotgun (WGS) entry which is preliminary data.</text>
</comment>
<accession>A0ABU5BJ92</accession>
<evidence type="ECO:0008006" key="3">
    <source>
        <dbReference type="Google" id="ProtNLM"/>
    </source>
</evidence>
<evidence type="ECO:0000313" key="1">
    <source>
        <dbReference type="EMBL" id="MDX9676625.1"/>
    </source>
</evidence>
<sequence length="326" mass="36627">MKLIIREYLASLKERDELDALLPDLLSQMGLDVFSKPGVGGRQYGIDVAAVGSIDDGPETVYLFSVKSGDLGRTDWNNSVQALRPSLDEIQDTYIQTHLPPEHRGKPIEICLCFGGNIKETVRLEVSSYIQRYTRENLRFSEWDGERLANLIERFFLREELLPENCRKLLRKSLAILDEPSSSYEFFKELINLILDVDHDNPEKVLTASRQLYICLWILYSWCREQGNIESAYLGAELAVLKGWDSTKAHSLGKNKINRGIADTFSALSSLQLQISLQYVTTIILPHTNSLHALSAAIAPSTAIDVNLKLFDVPSSTIAGQPMLVI</sequence>
<keyword evidence="2" id="KW-1185">Reference proteome</keyword>